<sequence length="130" mass="14243">MPFGCFALLAQSGNFVIYRLMRGLKHHGVEGQAVYAFHEYATGSHRVFFDVCLPEGAPPARFHEHMRELPGPEGTVVPVVYDSRKPRRAKTGVRKDLDFDKERPVVLLVGGTGLVLLGIGALLCLVDAAI</sequence>
<keyword evidence="1" id="KW-0472">Membrane</keyword>
<reference evidence="2 3" key="1">
    <citation type="submission" date="2016-10" db="EMBL/GenBank/DDBJ databases">
        <authorList>
            <person name="de Groot N.N."/>
        </authorList>
    </citation>
    <scope>NUCLEOTIDE SEQUENCE [LARGE SCALE GENOMIC DNA]</scope>
    <source>
        <strain evidence="2 3">DSM 40306</strain>
    </source>
</reference>
<proteinExistence type="predicted"/>
<evidence type="ECO:0000313" key="2">
    <source>
        <dbReference type="EMBL" id="SEC88543.1"/>
    </source>
</evidence>
<feature type="transmembrane region" description="Helical" evidence="1">
    <location>
        <begin position="105"/>
        <end position="126"/>
    </location>
</feature>
<protein>
    <recommendedName>
        <fullName evidence="4">DUF3592 domain-containing protein</fullName>
    </recommendedName>
</protein>
<dbReference type="AlphaFoldDB" id="A0A1H4W5N8"/>
<name>A0A1H4W5N8_9ACTN</name>
<accession>A0A1H4W5N8</accession>
<evidence type="ECO:0008006" key="4">
    <source>
        <dbReference type="Google" id="ProtNLM"/>
    </source>
</evidence>
<dbReference type="Proteomes" id="UP000182375">
    <property type="component" value="Unassembled WGS sequence"/>
</dbReference>
<evidence type="ECO:0000313" key="3">
    <source>
        <dbReference type="Proteomes" id="UP000182375"/>
    </source>
</evidence>
<dbReference type="EMBL" id="FNTD01000004">
    <property type="protein sequence ID" value="SEC88543.1"/>
    <property type="molecule type" value="Genomic_DNA"/>
</dbReference>
<keyword evidence="1" id="KW-0812">Transmembrane</keyword>
<organism evidence="2 3">
    <name type="scientific">Streptomyces misionensis</name>
    <dbReference type="NCBI Taxonomy" id="67331"/>
    <lineage>
        <taxon>Bacteria</taxon>
        <taxon>Bacillati</taxon>
        <taxon>Actinomycetota</taxon>
        <taxon>Actinomycetes</taxon>
        <taxon>Kitasatosporales</taxon>
        <taxon>Streptomycetaceae</taxon>
        <taxon>Streptomyces</taxon>
    </lineage>
</organism>
<dbReference type="STRING" id="67331.SAMN04490357_3162"/>
<gene>
    <name evidence="2" type="ORF">SAMN04490357_3162</name>
</gene>
<evidence type="ECO:0000256" key="1">
    <source>
        <dbReference type="SAM" id="Phobius"/>
    </source>
</evidence>
<keyword evidence="1" id="KW-1133">Transmembrane helix</keyword>